<dbReference type="OrthoDB" id="568194at2759"/>
<dbReference type="EMBL" id="CCYD01000645">
    <property type="protein sequence ID" value="CEG42618.1"/>
    <property type="molecule type" value="Genomic_DNA"/>
</dbReference>
<dbReference type="PANTHER" id="PTHR31157:SF1">
    <property type="entry name" value="SCP DOMAIN-CONTAINING PROTEIN"/>
    <property type="match status" value="1"/>
</dbReference>
<dbReference type="Gene3D" id="3.50.4.10">
    <property type="entry name" value="Hepatocyte Growth Factor"/>
    <property type="match status" value="1"/>
</dbReference>
<reference evidence="4" key="1">
    <citation type="submission" date="2014-09" db="EMBL/GenBank/DDBJ databases">
        <authorList>
            <person name="Sharma Rahul"/>
            <person name="Thines Marco"/>
        </authorList>
    </citation>
    <scope>NUCLEOTIDE SEQUENCE [LARGE SCALE GENOMIC DNA]</scope>
</reference>
<dbReference type="STRING" id="4781.A0A0P1AMH3"/>
<evidence type="ECO:0000259" key="2">
    <source>
        <dbReference type="Pfam" id="PF00188"/>
    </source>
</evidence>
<keyword evidence="4" id="KW-1185">Reference proteome</keyword>
<proteinExistence type="predicted"/>
<sequence length="264" mass="29498">MRHLKRLALFASFTVVAAATDYQPGSGDRMIWENDCSYHGNTYRLTFGNPSTCATLCVDDLQCTHWTWKKKHGGTCWLKNGNDLDKITKQDAKCGFIVFRDTDMEGQFQAPAQISKVHSSNGLTTAEMKEMLVRINTYRARNGLCALAISKRLEAAAFLHSKDQANHCTMTHTGSNGSHLSDRIKNQGYYYSTVAENVAAGQTSVESVMTSWWNSPGHRANLLNKNVTNVGFSKVVNNNCHNYATYWTQDFGVLMQAAAEDFEE</sequence>
<organism evidence="3 4">
    <name type="scientific">Plasmopara halstedii</name>
    <name type="common">Downy mildew of sunflower</name>
    <dbReference type="NCBI Taxonomy" id="4781"/>
    <lineage>
        <taxon>Eukaryota</taxon>
        <taxon>Sar</taxon>
        <taxon>Stramenopiles</taxon>
        <taxon>Oomycota</taxon>
        <taxon>Peronosporomycetes</taxon>
        <taxon>Peronosporales</taxon>
        <taxon>Peronosporaceae</taxon>
        <taxon>Plasmopara</taxon>
    </lineage>
</organism>
<keyword evidence="1" id="KW-0732">Signal</keyword>
<dbReference type="GeneID" id="36407934"/>
<name>A0A0P1AMH3_PLAHL</name>
<dbReference type="RefSeq" id="XP_024578987.1">
    <property type="nucleotide sequence ID" value="XM_024728518.1"/>
</dbReference>
<accession>A0A0P1AMH3</accession>
<dbReference type="Gene3D" id="3.40.33.10">
    <property type="entry name" value="CAP"/>
    <property type="match status" value="1"/>
</dbReference>
<dbReference type="Pfam" id="PF00188">
    <property type="entry name" value="CAP"/>
    <property type="match status" value="1"/>
</dbReference>
<dbReference type="CDD" id="cd05379">
    <property type="entry name" value="CAP_bacterial"/>
    <property type="match status" value="1"/>
</dbReference>
<dbReference type="SUPFAM" id="SSF55797">
    <property type="entry name" value="PR-1-like"/>
    <property type="match status" value="1"/>
</dbReference>
<protein>
    <submittedName>
        <fullName evidence="3">CAP domain</fullName>
    </submittedName>
</protein>
<dbReference type="InterPro" id="IPR035940">
    <property type="entry name" value="CAP_sf"/>
</dbReference>
<feature type="signal peptide" evidence="1">
    <location>
        <begin position="1"/>
        <end position="19"/>
    </location>
</feature>
<evidence type="ECO:0000313" key="4">
    <source>
        <dbReference type="Proteomes" id="UP000054928"/>
    </source>
</evidence>
<dbReference type="Proteomes" id="UP000054928">
    <property type="component" value="Unassembled WGS sequence"/>
</dbReference>
<dbReference type="PANTHER" id="PTHR31157">
    <property type="entry name" value="SCP DOMAIN-CONTAINING PROTEIN"/>
    <property type="match status" value="1"/>
</dbReference>
<evidence type="ECO:0000256" key="1">
    <source>
        <dbReference type="SAM" id="SignalP"/>
    </source>
</evidence>
<feature type="chain" id="PRO_5006058773" evidence="1">
    <location>
        <begin position="20"/>
        <end position="264"/>
    </location>
</feature>
<dbReference type="OMA" id="MWENNCN"/>
<dbReference type="AlphaFoldDB" id="A0A0P1AMH3"/>
<dbReference type="InterPro" id="IPR014044">
    <property type="entry name" value="CAP_dom"/>
</dbReference>
<feature type="domain" description="SCP" evidence="2">
    <location>
        <begin position="134"/>
        <end position="251"/>
    </location>
</feature>
<evidence type="ECO:0000313" key="3">
    <source>
        <dbReference type="EMBL" id="CEG42618.1"/>
    </source>
</evidence>